<evidence type="ECO:0000256" key="1">
    <source>
        <dbReference type="ARBA" id="ARBA00022723"/>
    </source>
</evidence>
<dbReference type="PANTHER" id="PTHR45953:SF1">
    <property type="entry name" value="IDURONATE 2-SULFATASE"/>
    <property type="match status" value="1"/>
</dbReference>
<dbReference type="GO" id="GO:0046872">
    <property type="term" value="F:metal ion binding"/>
    <property type="evidence" value="ECO:0007669"/>
    <property type="project" value="UniProtKB-KW"/>
</dbReference>
<keyword evidence="5" id="KW-1185">Reference proteome</keyword>
<dbReference type="Pfam" id="PF00884">
    <property type="entry name" value="Sulfatase"/>
    <property type="match status" value="1"/>
</dbReference>
<dbReference type="PATRIC" id="fig|1139219.3.peg.2000"/>
<dbReference type="InterPro" id="IPR017850">
    <property type="entry name" value="Alkaline_phosphatase_core_sf"/>
</dbReference>
<dbReference type="RefSeq" id="WP_016173196.1">
    <property type="nucleotide sequence ID" value="NZ_ASWK01000001.1"/>
</dbReference>
<accession>S0KGV9</accession>
<name>S0KGV9_9ENTE</name>
<dbReference type="InterPro" id="IPR000917">
    <property type="entry name" value="Sulfatase_N"/>
</dbReference>
<dbReference type="PANTHER" id="PTHR45953">
    <property type="entry name" value="IDURONATE 2-SULFATASE"/>
    <property type="match status" value="1"/>
</dbReference>
<gene>
    <name evidence="4" type="ORF">OMK_02057</name>
</gene>
<dbReference type="SUPFAM" id="SSF53649">
    <property type="entry name" value="Alkaline phosphatase-like"/>
    <property type="match status" value="1"/>
</dbReference>
<keyword evidence="2" id="KW-0378">Hydrolase</keyword>
<dbReference type="GO" id="GO:0005737">
    <property type="term" value="C:cytoplasm"/>
    <property type="evidence" value="ECO:0007669"/>
    <property type="project" value="TreeGrafter"/>
</dbReference>
<evidence type="ECO:0000313" key="4">
    <source>
        <dbReference type="EMBL" id="EOT40205.1"/>
    </source>
</evidence>
<dbReference type="Proteomes" id="UP000014127">
    <property type="component" value="Unassembled WGS sequence"/>
</dbReference>
<dbReference type="STRING" id="44009.RV01_GL001472"/>
<proteinExistence type="predicted"/>
<dbReference type="GO" id="GO:0008484">
    <property type="term" value="F:sulfuric ester hydrolase activity"/>
    <property type="evidence" value="ECO:0007669"/>
    <property type="project" value="TreeGrafter"/>
</dbReference>
<reference evidence="4 5" key="1">
    <citation type="submission" date="2013-03" db="EMBL/GenBank/DDBJ databases">
        <title>The Genome Sequence of Enterococcus dispar ATCC_51266 (Illumina only assembly).</title>
        <authorList>
            <consortium name="The Broad Institute Genomics Platform"/>
            <consortium name="The Broad Institute Genome Sequencing Center for Infectious Disease"/>
            <person name="Earl A."/>
            <person name="Russ C."/>
            <person name="Gilmore M."/>
            <person name="Surin D."/>
            <person name="Walker B."/>
            <person name="Young S."/>
            <person name="Zeng Q."/>
            <person name="Gargeya S."/>
            <person name="Fitzgerald M."/>
            <person name="Haas B."/>
            <person name="Abouelleil A."/>
            <person name="Allen A.W."/>
            <person name="Alvarado L."/>
            <person name="Arachchi H.M."/>
            <person name="Berlin A.M."/>
            <person name="Chapman S.B."/>
            <person name="Gainer-Dewar J."/>
            <person name="Goldberg J."/>
            <person name="Griggs A."/>
            <person name="Gujja S."/>
            <person name="Hansen M."/>
            <person name="Howarth C."/>
            <person name="Imamovic A."/>
            <person name="Ireland A."/>
            <person name="Larimer J."/>
            <person name="McCowan C."/>
            <person name="Murphy C."/>
            <person name="Pearson M."/>
            <person name="Poon T.W."/>
            <person name="Priest M."/>
            <person name="Roberts A."/>
            <person name="Saif S."/>
            <person name="Shea T."/>
            <person name="Sisk P."/>
            <person name="Sykes S."/>
            <person name="Wortman J."/>
            <person name="Nusbaum C."/>
            <person name="Birren B."/>
        </authorList>
    </citation>
    <scope>NUCLEOTIDE SEQUENCE [LARGE SCALE GENOMIC DNA]</scope>
    <source>
        <strain evidence="4 5">ATCC 51266</strain>
    </source>
</reference>
<dbReference type="AlphaFoldDB" id="S0KGV9"/>
<evidence type="ECO:0000313" key="5">
    <source>
        <dbReference type="Proteomes" id="UP000014127"/>
    </source>
</evidence>
<dbReference type="Gene3D" id="3.40.720.10">
    <property type="entry name" value="Alkaline Phosphatase, subunit A"/>
    <property type="match status" value="1"/>
</dbReference>
<dbReference type="NCBIfam" id="NF010322">
    <property type="entry name" value="PRK13759.1"/>
    <property type="match status" value="1"/>
</dbReference>
<dbReference type="HOGENOM" id="CLU_006332_9_2_9"/>
<organism evidence="4 5">
    <name type="scientific">Enterococcus dispar ATCC 51266</name>
    <dbReference type="NCBI Taxonomy" id="1139219"/>
    <lineage>
        <taxon>Bacteria</taxon>
        <taxon>Bacillati</taxon>
        <taxon>Bacillota</taxon>
        <taxon>Bacilli</taxon>
        <taxon>Lactobacillales</taxon>
        <taxon>Enterococcaceae</taxon>
        <taxon>Enterococcus</taxon>
    </lineage>
</organism>
<dbReference type="CDD" id="cd16022">
    <property type="entry name" value="sulfatase_like"/>
    <property type="match status" value="1"/>
</dbReference>
<keyword evidence="1" id="KW-0479">Metal-binding</keyword>
<sequence>MEKPNIILMMVDQMRFDALGANGNEIISTPNLDMMAEQSYNFENAYTAVPSCIPSRAALMTGLSQSHHGRVGYEDRVPWKYEKTLGSEFTNLDYQTEVIGKMHVYPERNRLGFDHVELHDGYLHAARKYDNPYGTQFENTDDYLSWFKEHKGIHADLMDNGLDCNSWVARPWMYEEELHPTNWVVTKSIDFLKKHDPTVPFFLKMSFTRPHSPLDPPQYYFDMYMDLIQDLPEIQVGEWAQDIGLDQDYSTIAVKGQYGKHELNRMRAGYYGAITHIDHQIGRFLIALKEHRMDKNTIILFLSDHGDQLGEHHLFRKAYPYQGSIHIPFIVYDPANILKGTNKKIEELVELRDVLPSLIDFAASENVDGIDGKSIKPMLTNPTHPLRSYIHGEHSFGKDSSQYILTKDWKYIWFPVRGEEQLFYLKEDPHENREISKVEQKKTSELREILIEELQNREEGFVQNNRLVKLNETMLTLSFLKNEE</sequence>
<evidence type="ECO:0000259" key="3">
    <source>
        <dbReference type="Pfam" id="PF00884"/>
    </source>
</evidence>
<comment type="caution">
    <text evidence="4">The sequence shown here is derived from an EMBL/GenBank/DDBJ whole genome shotgun (WGS) entry which is preliminary data.</text>
</comment>
<protein>
    <recommendedName>
        <fullName evidence="3">Sulfatase N-terminal domain-containing protein</fullName>
    </recommendedName>
</protein>
<dbReference type="EMBL" id="AHYR01000009">
    <property type="protein sequence ID" value="EOT40205.1"/>
    <property type="molecule type" value="Genomic_DNA"/>
</dbReference>
<dbReference type="eggNOG" id="COG3119">
    <property type="taxonomic scope" value="Bacteria"/>
</dbReference>
<feature type="domain" description="Sulfatase N-terminal" evidence="3">
    <location>
        <begin position="4"/>
        <end position="362"/>
    </location>
</feature>
<evidence type="ECO:0000256" key="2">
    <source>
        <dbReference type="ARBA" id="ARBA00022801"/>
    </source>
</evidence>